<keyword evidence="1" id="KW-1133">Transmembrane helix</keyword>
<gene>
    <name evidence="2" type="primary">ORF90794</name>
</gene>
<evidence type="ECO:0000313" key="2">
    <source>
        <dbReference type="EMBL" id="CEK74374.1"/>
    </source>
</evidence>
<reference evidence="2" key="1">
    <citation type="submission" date="2014-12" db="EMBL/GenBank/DDBJ databases">
        <title>Insight into the proteome of Arion vulgaris.</title>
        <authorList>
            <person name="Aradska J."/>
            <person name="Bulat T."/>
            <person name="Smidak R."/>
            <person name="Sarate P."/>
            <person name="Gangsoo J."/>
            <person name="Sialana F."/>
            <person name="Bilban M."/>
            <person name="Lubec G."/>
        </authorList>
    </citation>
    <scope>NUCLEOTIDE SEQUENCE</scope>
    <source>
        <tissue evidence="2">Skin</tissue>
    </source>
</reference>
<protein>
    <submittedName>
        <fullName evidence="2">Uncharacterized protein</fullName>
    </submittedName>
</protein>
<keyword evidence="1" id="KW-0812">Transmembrane</keyword>
<accession>A0A0B7A0F4</accession>
<keyword evidence="1" id="KW-0472">Membrane</keyword>
<organism evidence="2">
    <name type="scientific">Arion vulgaris</name>
    <dbReference type="NCBI Taxonomy" id="1028688"/>
    <lineage>
        <taxon>Eukaryota</taxon>
        <taxon>Metazoa</taxon>
        <taxon>Spiralia</taxon>
        <taxon>Lophotrochozoa</taxon>
        <taxon>Mollusca</taxon>
        <taxon>Gastropoda</taxon>
        <taxon>Heterobranchia</taxon>
        <taxon>Euthyneura</taxon>
        <taxon>Panpulmonata</taxon>
        <taxon>Eupulmonata</taxon>
        <taxon>Stylommatophora</taxon>
        <taxon>Helicina</taxon>
        <taxon>Arionoidea</taxon>
        <taxon>Arionidae</taxon>
        <taxon>Arion</taxon>
    </lineage>
</organism>
<proteinExistence type="predicted"/>
<dbReference type="EMBL" id="HACG01027509">
    <property type="protein sequence ID" value="CEK74374.1"/>
    <property type="molecule type" value="Transcribed_RNA"/>
</dbReference>
<name>A0A0B7A0F4_9EUPU</name>
<feature type="transmembrane region" description="Helical" evidence="1">
    <location>
        <begin position="23"/>
        <end position="47"/>
    </location>
</feature>
<sequence>MSSTTTQMDRKDHPFAYFTINSILWILMLFFVAVPFGLVCAFLLVFIRPVSNFCSQNEVLELLYFLEICQLMPETCIDHLFAGSDFVQVIDSRFFAVVGTPV</sequence>
<dbReference type="AlphaFoldDB" id="A0A0B7A0F4"/>
<evidence type="ECO:0000256" key="1">
    <source>
        <dbReference type="SAM" id="Phobius"/>
    </source>
</evidence>